<comment type="function">
    <text evidence="9">May be involved in calcium-dependent ubiquitination and subsequent proteasomal degradation of target proteins. Probably serves as a molecular bridge in ubiquitin E3 complexes. Participates in the ubiquitin-mediated degradation of beta-catenin (CTNNB1).</text>
</comment>
<name>A0A803KUN0_CHEQI</name>
<keyword evidence="14" id="KW-1185">Reference proteome</keyword>
<keyword evidence="8" id="KW-0539">Nucleus</keyword>
<dbReference type="SUPFAM" id="SSF140106">
    <property type="entry name" value="Calcyclin-binding protein-like"/>
    <property type="match status" value="1"/>
</dbReference>
<dbReference type="InterPro" id="IPR008978">
    <property type="entry name" value="HSP20-like_chaperone"/>
</dbReference>
<dbReference type="InterPro" id="IPR007699">
    <property type="entry name" value="SGS_dom"/>
</dbReference>
<dbReference type="AlphaFoldDB" id="A0A803KUN0"/>
<dbReference type="GO" id="GO:0005737">
    <property type="term" value="C:cytoplasm"/>
    <property type="evidence" value="ECO:0007669"/>
    <property type="project" value="UniProtKB-SubCell"/>
</dbReference>
<dbReference type="PANTHER" id="PTHR47686">
    <property type="entry name" value="SGS DOMAIN-CONTAINING PROTEIN"/>
    <property type="match status" value="1"/>
</dbReference>
<feature type="domain" description="CS" evidence="12">
    <location>
        <begin position="70"/>
        <end position="160"/>
    </location>
</feature>
<dbReference type="Proteomes" id="UP000596660">
    <property type="component" value="Unplaced"/>
</dbReference>
<dbReference type="Gene3D" id="2.60.40.790">
    <property type="match status" value="1"/>
</dbReference>
<dbReference type="GO" id="GO:0005634">
    <property type="term" value="C:nucleus"/>
    <property type="evidence" value="ECO:0007669"/>
    <property type="project" value="UniProtKB-SubCell"/>
</dbReference>
<evidence type="ECO:0000256" key="2">
    <source>
        <dbReference type="ARBA" id="ARBA00004496"/>
    </source>
</evidence>
<dbReference type="KEGG" id="cqi:110709745"/>
<evidence type="ECO:0000256" key="8">
    <source>
        <dbReference type="ARBA" id="ARBA00023242"/>
    </source>
</evidence>
<keyword evidence="5" id="KW-0597">Phosphoprotein</keyword>
<dbReference type="EnsemblPlants" id="AUR62002738-RA">
    <property type="protein sequence ID" value="AUR62002738-RA:cds"/>
    <property type="gene ID" value="AUR62002738"/>
</dbReference>
<dbReference type="OrthoDB" id="164025at2759"/>
<dbReference type="Pfam" id="PF04969">
    <property type="entry name" value="CS"/>
    <property type="match status" value="1"/>
</dbReference>
<dbReference type="GO" id="GO:0031625">
    <property type="term" value="F:ubiquitin protein ligase binding"/>
    <property type="evidence" value="ECO:0007669"/>
    <property type="project" value="InterPro"/>
</dbReference>
<comment type="subcellular location">
    <subcellularLocation>
        <location evidence="2">Cytoplasm</location>
    </subcellularLocation>
    <subcellularLocation>
        <location evidence="1">Nucleus</location>
    </subcellularLocation>
</comment>
<evidence type="ECO:0000256" key="4">
    <source>
        <dbReference type="ARBA" id="ARBA00022490"/>
    </source>
</evidence>
<dbReference type="RefSeq" id="XP_021743704.1">
    <property type="nucleotide sequence ID" value="XM_021888012.1"/>
</dbReference>
<evidence type="ECO:0000256" key="5">
    <source>
        <dbReference type="ARBA" id="ARBA00022553"/>
    </source>
</evidence>
<evidence type="ECO:0000256" key="3">
    <source>
        <dbReference type="ARBA" id="ARBA00015702"/>
    </source>
</evidence>
<dbReference type="SUPFAM" id="SSF49764">
    <property type="entry name" value="HSP20-like chaperones"/>
    <property type="match status" value="1"/>
</dbReference>
<keyword evidence="6" id="KW-0833">Ubl conjugation pathway</keyword>
<gene>
    <name evidence="13" type="primary">LOC110709745</name>
</gene>
<dbReference type="OMA" id="YGWDQSA"/>
<sequence length="219" mass="25156">MADDFSLDLEELRNLQSIAKRPRVIYLISSEIHNLEKLSKEKASSSAPQHPTPIPMATTKVPYTPTQTYTTLSSFSWEQDNDKVKIYLSLEGVQEEKMEKNISPNSIEFKFHDVQGKIYQFAIPKFNKDIVPDQTKVMIKPTRVIVHLVKASKGSWQDLHYKEDKLKPNLDKEKDPMAGIMDLMKNMYEEGDEEMKKTIAKAWTDARSGKTADSLKGYR</sequence>
<organism evidence="13 14">
    <name type="scientific">Chenopodium quinoa</name>
    <name type="common">Quinoa</name>
    <dbReference type="NCBI Taxonomy" id="63459"/>
    <lineage>
        <taxon>Eukaryota</taxon>
        <taxon>Viridiplantae</taxon>
        <taxon>Streptophyta</taxon>
        <taxon>Embryophyta</taxon>
        <taxon>Tracheophyta</taxon>
        <taxon>Spermatophyta</taxon>
        <taxon>Magnoliopsida</taxon>
        <taxon>eudicotyledons</taxon>
        <taxon>Gunneridae</taxon>
        <taxon>Pentapetalae</taxon>
        <taxon>Caryophyllales</taxon>
        <taxon>Chenopodiaceae</taxon>
        <taxon>Chenopodioideae</taxon>
        <taxon>Atripliceae</taxon>
        <taxon>Chenopodium</taxon>
    </lineage>
</organism>
<dbReference type="GO" id="GO:0015631">
    <property type="term" value="F:tubulin binding"/>
    <property type="evidence" value="ECO:0007669"/>
    <property type="project" value="InterPro"/>
</dbReference>
<protein>
    <recommendedName>
        <fullName evidence="3">Calcyclin-binding protein</fullName>
    </recommendedName>
</protein>
<evidence type="ECO:0000259" key="11">
    <source>
        <dbReference type="PROSITE" id="PS51048"/>
    </source>
</evidence>
<reference evidence="13" key="1">
    <citation type="journal article" date="2017" name="Nature">
        <title>The genome of Chenopodium quinoa.</title>
        <authorList>
            <person name="Jarvis D.E."/>
            <person name="Ho Y.S."/>
            <person name="Lightfoot D.J."/>
            <person name="Schmoeckel S.M."/>
            <person name="Li B."/>
            <person name="Borm T.J.A."/>
            <person name="Ohyanagi H."/>
            <person name="Mineta K."/>
            <person name="Michell C.T."/>
            <person name="Saber N."/>
            <person name="Kharbatia N.M."/>
            <person name="Rupper R.R."/>
            <person name="Sharp A.R."/>
            <person name="Dally N."/>
            <person name="Boughton B.A."/>
            <person name="Woo Y.H."/>
            <person name="Gao G."/>
            <person name="Schijlen E.G.W.M."/>
            <person name="Guo X."/>
            <person name="Momin A.A."/>
            <person name="Negrao S."/>
            <person name="Al-Babili S."/>
            <person name="Gehring C."/>
            <person name="Roessner U."/>
            <person name="Jung C."/>
            <person name="Murphy K."/>
            <person name="Arold S.T."/>
            <person name="Gojobori T."/>
            <person name="van der Linden C.G."/>
            <person name="van Loo E.N."/>
            <person name="Jellen E.N."/>
            <person name="Maughan P.J."/>
            <person name="Tester M."/>
        </authorList>
    </citation>
    <scope>NUCLEOTIDE SEQUENCE [LARGE SCALE GENOMIC DNA]</scope>
    <source>
        <strain evidence="13">cv. PI 614886</strain>
    </source>
</reference>
<evidence type="ECO:0000313" key="13">
    <source>
        <dbReference type="EnsemblPlants" id="AUR62002738-RA:cds"/>
    </source>
</evidence>
<proteinExistence type="predicted"/>
<dbReference type="PROSITE" id="PS51048">
    <property type="entry name" value="SGS"/>
    <property type="match status" value="1"/>
</dbReference>
<dbReference type="InterPro" id="IPR015120">
    <property type="entry name" value="Siah-Interact_N"/>
</dbReference>
<dbReference type="PANTHER" id="PTHR47686:SF1">
    <property type="entry name" value="CALCYCLIN-BINDING PROTEIN"/>
    <property type="match status" value="1"/>
</dbReference>
<evidence type="ECO:0000256" key="6">
    <source>
        <dbReference type="ARBA" id="ARBA00022786"/>
    </source>
</evidence>
<evidence type="ECO:0000256" key="9">
    <source>
        <dbReference type="ARBA" id="ARBA00025145"/>
    </source>
</evidence>
<evidence type="ECO:0000256" key="10">
    <source>
        <dbReference type="SAM" id="MobiDB-lite"/>
    </source>
</evidence>
<dbReference type="GO" id="GO:0044548">
    <property type="term" value="F:S100 protein binding"/>
    <property type="evidence" value="ECO:0007669"/>
    <property type="project" value="InterPro"/>
</dbReference>
<dbReference type="GO" id="GO:0006950">
    <property type="term" value="P:response to stress"/>
    <property type="evidence" value="ECO:0007669"/>
    <property type="project" value="UniProtKB-ARBA"/>
</dbReference>
<dbReference type="CDD" id="cd06468">
    <property type="entry name" value="p23_CacyBP"/>
    <property type="match status" value="1"/>
</dbReference>
<dbReference type="InterPro" id="IPR037893">
    <property type="entry name" value="CS_CacyBP"/>
</dbReference>
<evidence type="ECO:0000256" key="1">
    <source>
        <dbReference type="ARBA" id="ARBA00004123"/>
    </source>
</evidence>
<feature type="region of interest" description="Disordered" evidence="10">
    <location>
        <begin position="39"/>
        <end position="61"/>
    </location>
</feature>
<dbReference type="GeneID" id="110709745"/>
<evidence type="ECO:0000313" key="14">
    <source>
        <dbReference type="Proteomes" id="UP000596660"/>
    </source>
</evidence>
<evidence type="ECO:0000256" key="7">
    <source>
        <dbReference type="ARBA" id="ARBA00022990"/>
    </source>
</evidence>
<dbReference type="Gramene" id="AUR62002738-RA">
    <property type="protein sequence ID" value="AUR62002738-RA:cds"/>
    <property type="gene ID" value="AUR62002738"/>
</dbReference>
<dbReference type="Pfam" id="PF09032">
    <property type="entry name" value="Siah-Interact_N"/>
    <property type="match status" value="1"/>
</dbReference>
<keyword evidence="7" id="KW-0007">Acetylation</keyword>
<reference evidence="13" key="2">
    <citation type="submission" date="2021-03" db="UniProtKB">
        <authorList>
            <consortium name="EnsemblPlants"/>
        </authorList>
    </citation>
    <scope>IDENTIFICATION</scope>
</reference>
<accession>A0A803KUN0</accession>
<dbReference type="PROSITE" id="PS51203">
    <property type="entry name" value="CS"/>
    <property type="match status" value="1"/>
</dbReference>
<feature type="domain" description="SGS" evidence="11">
    <location>
        <begin position="145"/>
        <end position="219"/>
    </location>
</feature>
<evidence type="ECO:0000259" key="12">
    <source>
        <dbReference type="PROSITE" id="PS51203"/>
    </source>
</evidence>
<dbReference type="InterPro" id="IPR007052">
    <property type="entry name" value="CS_dom"/>
</dbReference>
<keyword evidence="4" id="KW-0963">Cytoplasm</keyword>
<dbReference type="InterPro" id="IPR037201">
    <property type="entry name" value="CacyBP_N"/>
</dbReference>